<feature type="domain" description="PHP" evidence="9">
    <location>
        <begin position="5"/>
        <end position="218"/>
    </location>
</feature>
<dbReference type="OrthoDB" id="9775255at2"/>
<keyword evidence="6 8" id="KW-0368">Histidine biosynthesis</keyword>
<dbReference type="CDD" id="cd12110">
    <property type="entry name" value="PHP_HisPPase_Hisj_like"/>
    <property type="match status" value="1"/>
</dbReference>
<evidence type="ECO:0000256" key="8">
    <source>
        <dbReference type="RuleBase" id="RU366003"/>
    </source>
</evidence>
<dbReference type="EC" id="3.1.3.15" evidence="3 8"/>
<dbReference type="STRING" id="1793963.AXI58_04165"/>
<dbReference type="NCBIfam" id="TIGR01856">
    <property type="entry name" value="hisJ_fam"/>
    <property type="match status" value="1"/>
</dbReference>
<dbReference type="PANTHER" id="PTHR21039:SF0">
    <property type="entry name" value="HISTIDINOL-PHOSPHATASE"/>
    <property type="match status" value="1"/>
</dbReference>
<evidence type="ECO:0000259" key="9">
    <source>
        <dbReference type="Pfam" id="PF02811"/>
    </source>
</evidence>
<comment type="caution">
    <text evidence="10">The sequence shown here is derived from an EMBL/GenBank/DDBJ whole genome shotgun (WGS) entry which is preliminary data.</text>
</comment>
<protein>
    <recommendedName>
        <fullName evidence="3 8">Histidinol-phosphatase</fullName>
        <shortName evidence="8">HolPase</shortName>
        <ecNumber evidence="3 8">3.1.3.15</ecNumber>
    </recommendedName>
</protein>
<reference evidence="11" key="1">
    <citation type="submission" date="2016-02" db="EMBL/GenBank/DDBJ databases">
        <authorList>
            <person name="Dunlap C."/>
        </authorList>
    </citation>
    <scope>NUCLEOTIDE SEQUENCE [LARGE SCALE GENOMIC DNA]</scope>
    <source>
        <strain evidence="11">NRRL B-41092</strain>
    </source>
</reference>
<dbReference type="GO" id="GO:0004401">
    <property type="term" value="F:histidinol-phosphatase activity"/>
    <property type="evidence" value="ECO:0007669"/>
    <property type="project" value="UniProtKB-UniRule"/>
</dbReference>
<keyword evidence="5 8" id="KW-0378">Hydrolase</keyword>
<comment type="similarity">
    <text evidence="2 8">Belongs to the PHP hydrolase family. HisK subfamily.</text>
</comment>
<keyword evidence="4 8" id="KW-0028">Amino-acid biosynthesis</keyword>
<evidence type="ECO:0000313" key="11">
    <source>
        <dbReference type="Proteomes" id="UP000075430"/>
    </source>
</evidence>
<dbReference type="Pfam" id="PF13263">
    <property type="entry name" value="PHP_C"/>
    <property type="match status" value="1"/>
</dbReference>
<dbReference type="UniPathway" id="UPA00031">
    <property type="reaction ID" value="UER00013"/>
</dbReference>
<proteinExistence type="inferred from homology"/>
<dbReference type="RefSeq" id="WP_061523111.1">
    <property type="nucleotide sequence ID" value="NZ_JARLZY010000010.1"/>
</dbReference>
<dbReference type="NCBIfam" id="NF005996">
    <property type="entry name" value="PRK08123.1"/>
    <property type="match status" value="1"/>
</dbReference>
<dbReference type="SUPFAM" id="SSF89550">
    <property type="entry name" value="PHP domain-like"/>
    <property type="match status" value="1"/>
</dbReference>
<evidence type="ECO:0000256" key="5">
    <source>
        <dbReference type="ARBA" id="ARBA00022801"/>
    </source>
</evidence>
<dbReference type="GO" id="GO:0005737">
    <property type="term" value="C:cytoplasm"/>
    <property type="evidence" value="ECO:0007669"/>
    <property type="project" value="TreeGrafter"/>
</dbReference>
<dbReference type="Pfam" id="PF02811">
    <property type="entry name" value="PHP"/>
    <property type="match status" value="1"/>
</dbReference>
<evidence type="ECO:0000256" key="1">
    <source>
        <dbReference type="ARBA" id="ARBA00004970"/>
    </source>
</evidence>
<dbReference type="Gene3D" id="3.20.20.140">
    <property type="entry name" value="Metal-dependent hydrolases"/>
    <property type="match status" value="1"/>
</dbReference>
<dbReference type="InterPro" id="IPR016195">
    <property type="entry name" value="Pol/histidinol_Pase-like"/>
</dbReference>
<name>A0A150F4I0_9BACI</name>
<gene>
    <name evidence="10" type="ORF">AXI58_04165</name>
</gene>
<sequence length="270" mass="30744">MEKRDAHIHTPFCPHGSKDELSQYVEKAIEKGFDSITFTEHAPLPPSFQDPVPLQDSAMDSGQLEAYFDQLAQLKKEYKGQISILTGLETDYITGYEEETAAFLDTYGPSLDDSILSVHFLKAGPSYVCLDYDEHTFKELITRFGSTEAVYEQYYQAVYSSIVTPLGPYKPKRVGHITLVKKFVRLFPYRMSPHIKVLVSRCLDAVKEHGMELDFNTSGLRKKFAGEPYMEEWMAEQAKQKKIPLIFGSDAHQAEDVGYSYETYRSTVNS</sequence>
<accession>A0A150F4I0</accession>
<evidence type="ECO:0000313" key="10">
    <source>
        <dbReference type="EMBL" id="KXZ13710.1"/>
    </source>
</evidence>
<evidence type="ECO:0000256" key="4">
    <source>
        <dbReference type="ARBA" id="ARBA00022605"/>
    </source>
</evidence>
<dbReference type="AlphaFoldDB" id="A0A150F4I0"/>
<dbReference type="PANTHER" id="PTHR21039">
    <property type="entry name" value="HISTIDINOL PHOSPHATASE-RELATED"/>
    <property type="match status" value="1"/>
</dbReference>
<dbReference type="GO" id="GO:0000105">
    <property type="term" value="P:L-histidine biosynthetic process"/>
    <property type="evidence" value="ECO:0007669"/>
    <property type="project" value="UniProtKB-UniRule"/>
</dbReference>
<evidence type="ECO:0000256" key="6">
    <source>
        <dbReference type="ARBA" id="ARBA00023102"/>
    </source>
</evidence>
<keyword evidence="11" id="KW-1185">Reference proteome</keyword>
<dbReference type="InterPro" id="IPR010140">
    <property type="entry name" value="Histidinol_P_phosphatase_HisJ"/>
</dbReference>
<organism evidence="10 11">
    <name type="scientific">Bacillus nakamurai</name>
    <dbReference type="NCBI Taxonomy" id="1793963"/>
    <lineage>
        <taxon>Bacteria</taxon>
        <taxon>Bacillati</taxon>
        <taxon>Bacillota</taxon>
        <taxon>Bacilli</taxon>
        <taxon>Bacillales</taxon>
        <taxon>Bacillaceae</taxon>
        <taxon>Bacillus</taxon>
    </lineage>
</organism>
<evidence type="ECO:0000256" key="2">
    <source>
        <dbReference type="ARBA" id="ARBA00009152"/>
    </source>
</evidence>
<dbReference type="InterPro" id="IPR004013">
    <property type="entry name" value="PHP_dom"/>
</dbReference>
<evidence type="ECO:0000256" key="7">
    <source>
        <dbReference type="ARBA" id="ARBA00049158"/>
    </source>
</evidence>
<dbReference type="EMBL" id="LSBA01000037">
    <property type="protein sequence ID" value="KXZ13710.1"/>
    <property type="molecule type" value="Genomic_DNA"/>
</dbReference>
<dbReference type="Proteomes" id="UP000075430">
    <property type="component" value="Unassembled WGS sequence"/>
</dbReference>
<comment type="pathway">
    <text evidence="1 8">Amino-acid biosynthesis; L-histidine biosynthesis; L-histidine from 5-phospho-alpha-D-ribose 1-diphosphate: step 8/9.</text>
</comment>
<comment type="catalytic activity">
    <reaction evidence="7 8">
        <text>L-histidinol phosphate + H2O = L-histidinol + phosphate</text>
        <dbReference type="Rhea" id="RHEA:14465"/>
        <dbReference type="ChEBI" id="CHEBI:15377"/>
        <dbReference type="ChEBI" id="CHEBI:43474"/>
        <dbReference type="ChEBI" id="CHEBI:57699"/>
        <dbReference type="ChEBI" id="CHEBI:57980"/>
        <dbReference type="EC" id="3.1.3.15"/>
    </reaction>
</comment>
<evidence type="ECO:0000256" key="3">
    <source>
        <dbReference type="ARBA" id="ARBA00013085"/>
    </source>
</evidence>